<dbReference type="Proteomes" id="UP000484988">
    <property type="component" value="Unassembled WGS sequence"/>
</dbReference>
<proteinExistence type="predicted"/>
<feature type="region of interest" description="Disordered" evidence="1">
    <location>
        <begin position="1"/>
        <end position="105"/>
    </location>
</feature>
<evidence type="ECO:0000313" key="2">
    <source>
        <dbReference type="EMBL" id="GFH37978.1"/>
    </source>
</evidence>
<dbReference type="EMBL" id="BLLG01000013">
    <property type="protein sequence ID" value="GFH37978.1"/>
    <property type="molecule type" value="Genomic_DNA"/>
</dbReference>
<dbReference type="AlphaFoldDB" id="A0A6A0AZS6"/>
<comment type="caution">
    <text evidence="2">The sequence shown here is derived from an EMBL/GenBank/DDBJ whole genome shotgun (WGS) entry which is preliminary data.</text>
</comment>
<organism evidence="2 3">
    <name type="scientific">Streptomyces pacificus</name>
    <dbReference type="NCBI Taxonomy" id="2705029"/>
    <lineage>
        <taxon>Bacteria</taxon>
        <taxon>Bacillati</taxon>
        <taxon>Actinomycetota</taxon>
        <taxon>Actinomycetes</taxon>
        <taxon>Kitasatosporales</taxon>
        <taxon>Streptomycetaceae</taxon>
        <taxon>Streptomyces</taxon>
    </lineage>
</organism>
<name>A0A6A0AZS6_9ACTN</name>
<sequence length="105" mass="10601">MQRAPPATATEEPGSFGPPGPIEAYEQESAAAGSGAVSSQASAAADSSRAASDPYTPVSLVHERPGHARTGSDSPDGGEVRGTGLGRREDFPCRPLNTPGPTART</sequence>
<evidence type="ECO:0000313" key="3">
    <source>
        <dbReference type="Proteomes" id="UP000484988"/>
    </source>
</evidence>
<reference evidence="2 3" key="1">
    <citation type="submission" date="2020-02" db="EMBL/GenBank/DDBJ databases">
        <title>Whole Genome Shotgun Sequence of Streptomyces sp. strain CWH03.</title>
        <authorList>
            <person name="Dohra H."/>
            <person name="Kodani S."/>
            <person name="Yamamura H."/>
        </authorList>
    </citation>
    <scope>NUCLEOTIDE SEQUENCE [LARGE SCALE GENOMIC DNA]</scope>
    <source>
        <strain evidence="2 3">CWH03</strain>
    </source>
</reference>
<keyword evidence="3" id="KW-1185">Reference proteome</keyword>
<feature type="compositionally biased region" description="Low complexity" evidence="1">
    <location>
        <begin position="29"/>
        <end position="52"/>
    </location>
</feature>
<evidence type="ECO:0000256" key="1">
    <source>
        <dbReference type="SAM" id="MobiDB-lite"/>
    </source>
</evidence>
<accession>A0A6A0AZS6</accession>
<protein>
    <submittedName>
        <fullName evidence="2">Uncharacterized protein</fullName>
    </submittedName>
</protein>
<gene>
    <name evidence="2" type="ORF">SCWH03_42180</name>
</gene>